<organism evidence="2">
    <name type="scientific">Lysobacter firmicutimachus</name>
    <dbReference type="NCBI Taxonomy" id="1792846"/>
    <lineage>
        <taxon>Bacteria</taxon>
        <taxon>Pseudomonadati</taxon>
        <taxon>Pseudomonadota</taxon>
        <taxon>Gammaproteobacteria</taxon>
        <taxon>Lysobacterales</taxon>
        <taxon>Lysobacteraceae</taxon>
        <taxon>Lysobacter</taxon>
    </lineage>
</organism>
<feature type="region of interest" description="Disordered" evidence="1">
    <location>
        <begin position="103"/>
        <end position="142"/>
    </location>
</feature>
<evidence type="ECO:0000313" key="2">
    <source>
        <dbReference type="EMBL" id="XCO76438.1"/>
    </source>
</evidence>
<reference evidence="2" key="1">
    <citation type="submission" date="2024-06" db="EMBL/GenBank/DDBJ databases">
        <authorList>
            <person name="Li S."/>
        </authorList>
    </citation>
    <scope>NUCLEOTIDE SEQUENCE</scope>
    <source>
        <strain evidence="2">SR10</strain>
    </source>
</reference>
<sequence length="306" mass="34840">MDRALDTLTGEEIDAEDLWDLEVVDPGRYECHGCDIQVFPASYRKDINKKRPYFFKPKDVDHRPDCGAQDEDGCLQRARSERIPEEQLSRAGFMPNRLVLRAPREAQATPGDGGREAARGHRPARGDAGEADGTRRHATTANTLRRIAKDYARFPYNRNSPLHIDGIAGRSYDQAIRRLKFDAVVRYAQAQVWLTQIAWSARHEDDAERFEIVLSVGDREAGRVVRPYRIRVHWAAWSARARNALRTEVEVLVQEHKAHRGSGKAAWVFFIGEQDAQEPELFHVRDQRLICTLYGEMPASGKPGKD</sequence>
<feature type="compositionally biased region" description="Basic and acidic residues" evidence="1">
    <location>
        <begin position="113"/>
        <end position="135"/>
    </location>
</feature>
<dbReference type="EMBL" id="CP159925">
    <property type="protein sequence ID" value="XCO76438.1"/>
    <property type="molecule type" value="Genomic_DNA"/>
</dbReference>
<dbReference type="RefSeq" id="WP_363799799.1">
    <property type="nucleotide sequence ID" value="NZ_CP159925.1"/>
</dbReference>
<name>A0AAU8MYX1_9GAMM</name>
<gene>
    <name evidence="2" type="ORF">ABU614_06530</name>
</gene>
<dbReference type="AlphaFoldDB" id="A0AAU8MYX1"/>
<proteinExistence type="predicted"/>
<accession>A0AAU8MYX1</accession>
<protein>
    <submittedName>
        <fullName evidence="2">Uncharacterized protein</fullName>
    </submittedName>
</protein>
<evidence type="ECO:0000256" key="1">
    <source>
        <dbReference type="SAM" id="MobiDB-lite"/>
    </source>
</evidence>